<dbReference type="InterPro" id="IPR011990">
    <property type="entry name" value="TPR-like_helical_dom_sf"/>
</dbReference>
<dbReference type="InterPro" id="IPR017850">
    <property type="entry name" value="Alkaline_phosphatase_core_sf"/>
</dbReference>
<evidence type="ECO:0000259" key="3">
    <source>
        <dbReference type="Pfam" id="PF00884"/>
    </source>
</evidence>
<dbReference type="Gene3D" id="3.40.720.10">
    <property type="entry name" value="Alkaline Phosphatase, subunit A"/>
    <property type="match status" value="1"/>
</dbReference>
<dbReference type="PANTHER" id="PTHR43108">
    <property type="entry name" value="N-ACETYLGLUCOSAMINE-6-SULFATASE FAMILY MEMBER"/>
    <property type="match status" value="1"/>
</dbReference>
<dbReference type="Gene3D" id="1.25.40.10">
    <property type="entry name" value="Tetratricopeptide repeat domain"/>
    <property type="match status" value="1"/>
</dbReference>
<dbReference type="PROSITE" id="PS50005">
    <property type="entry name" value="TPR"/>
    <property type="match status" value="1"/>
</dbReference>
<keyword evidence="5" id="KW-1185">Reference proteome</keyword>
<evidence type="ECO:0000256" key="1">
    <source>
        <dbReference type="PROSITE-ProRule" id="PRU00339"/>
    </source>
</evidence>
<feature type="coiled-coil region" evidence="2">
    <location>
        <begin position="110"/>
        <end position="137"/>
    </location>
</feature>
<dbReference type="PANTHER" id="PTHR43108:SF15">
    <property type="entry name" value="SULFATASE"/>
    <property type="match status" value="1"/>
</dbReference>
<comment type="caution">
    <text evidence="4">The sequence shown here is derived from an EMBL/GenBank/DDBJ whole genome shotgun (WGS) entry which is preliminary data.</text>
</comment>
<dbReference type="InterPro" id="IPR000917">
    <property type="entry name" value="Sulfatase_N"/>
</dbReference>
<evidence type="ECO:0000313" key="5">
    <source>
        <dbReference type="Proteomes" id="UP000308744"/>
    </source>
</evidence>
<keyword evidence="1" id="KW-0802">TPR repeat</keyword>
<feature type="repeat" description="TPR" evidence="1">
    <location>
        <begin position="70"/>
        <end position="103"/>
    </location>
</feature>
<reference evidence="4 5" key="1">
    <citation type="submission" date="2019-04" db="EMBL/GenBank/DDBJ databases">
        <title>Lysinibacillus genome sequencing.</title>
        <authorList>
            <person name="Dunlap C."/>
        </authorList>
    </citation>
    <scope>NUCLEOTIDE SEQUENCE [LARGE SCALE GENOMIC DNA]</scope>
    <source>
        <strain evidence="4 5">CCTCC AB 2010389</strain>
    </source>
</reference>
<dbReference type="AlphaFoldDB" id="A0A4U2ZE99"/>
<dbReference type="SMART" id="SM00028">
    <property type="entry name" value="TPR"/>
    <property type="match status" value="2"/>
</dbReference>
<dbReference type="InterPro" id="IPR019734">
    <property type="entry name" value="TPR_rpt"/>
</dbReference>
<accession>A0A4U2ZE99</accession>
<gene>
    <name evidence="4" type="ORF">FC756_00695</name>
</gene>
<name>A0A4U2ZE99_9BACI</name>
<dbReference type="SUPFAM" id="SSF53649">
    <property type="entry name" value="Alkaline phosphatase-like"/>
    <property type="match status" value="1"/>
</dbReference>
<dbReference type="Pfam" id="PF00884">
    <property type="entry name" value="Sulfatase"/>
    <property type="match status" value="1"/>
</dbReference>
<organism evidence="4 5">
    <name type="scientific">Lysinibacillus mangiferihumi</name>
    <dbReference type="NCBI Taxonomy" id="1130819"/>
    <lineage>
        <taxon>Bacteria</taxon>
        <taxon>Bacillati</taxon>
        <taxon>Bacillota</taxon>
        <taxon>Bacilli</taxon>
        <taxon>Bacillales</taxon>
        <taxon>Bacillaceae</taxon>
        <taxon>Lysinibacillus</taxon>
    </lineage>
</organism>
<dbReference type="EMBL" id="SZPU01000001">
    <property type="protein sequence ID" value="TKI72837.1"/>
    <property type="molecule type" value="Genomic_DNA"/>
</dbReference>
<dbReference type="Proteomes" id="UP000308744">
    <property type="component" value="Unassembled WGS sequence"/>
</dbReference>
<dbReference type="RefSeq" id="WP_107895530.1">
    <property type="nucleotide sequence ID" value="NZ_PYWM01000011.1"/>
</dbReference>
<feature type="domain" description="Sulfatase N-terminal" evidence="3">
    <location>
        <begin position="299"/>
        <end position="562"/>
    </location>
</feature>
<evidence type="ECO:0000313" key="4">
    <source>
        <dbReference type="EMBL" id="TKI72837.1"/>
    </source>
</evidence>
<evidence type="ECO:0000256" key="2">
    <source>
        <dbReference type="SAM" id="Coils"/>
    </source>
</evidence>
<proteinExistence type="predicted"/>
<keyword evidence="2" id="KW-0175">Coiled coil</keyword>
<protein>
    <submittedName>
        <fullName evidence="4">DUF229 domain-containing protein</fullName>
    </submittedName>
</protein>
<sequence length="657" mass="76728">MIKEVKQLKKRIELAFNQNDYENLKKLLKSYPIKNEFYYIARANYNYCKGEINKGIEVLQESLQKFSNSFEIHFNLATLFAAKEQYNDAILTYARAVKLASNKEDKDEALTKINDLLQVLELDIKNSKSELQKVAHNAQLIINEFDDRIFPLTRNNDSIIRKVDNGELVNLYRTFNTIENIDETSRFFFKTELFKGQSTKEQVFKIEKPSIVPISFIDGVSKVIVNTPTNQFKYNIGTLDKNHYHYLRFDEPGQYKIVTDTPIFVGNVLSLENEPQKVKLAINIFIDGLSGAFLKEHMEEYMPRTAEYFKKGFINTNCYTTGDWTYPSVSSLLTGKTTLNHARHHPTNFFDFTKYNRIFFEDIRENGYITGQFNNNWRMTPTYGYSEGMDRLVYQNFLGGFAAGEVLSEAIEHIETFKNASQYLWISLTDLHDVADEINDNFMSQANTHSQYFQEKKKGVTSVQSKYDENKIERYIQEMKRLDLHLSMLYNYLNTNYRLDEIVLMLFSDHGQTYFSEEEFLLHEYRTNIPFMAVGKNVPQKTSNELCSIVDIFPTLLQILGIGNDGNEGKVLKDFDGEGRKYVITETIHPNQPYLVTLKTEDVEYRFKTIDNVDGNCRVDLEHFDFWAIDRYSGQIMENKDNKCLDYIIERAAILQR</sequence>
<dbReference type="SUPFAM" id="SSF48452">
    <property type="entry name" value="TPR-like"/>
    <property type="match status" value="1"/>
</dbReference>